<dbReference type="Proteomes" id="UP000612585">
    <property type="component" value="Unassembled WGS sequence"/>
</dbReference>
<comment type="caution">
    <text evidence="2">The sequence shown here is derived from an EMBL/GenBank/DDBJ whole genome shotgun (WGS) entry which is preliminary data.</text>
</comment>
<dbReference type="AlphaFoldDB" id="A0A8J4E5A9"/>
<evidence type="ECO:0000313" key="2">
    <source>
        <dbReference type="EMBL" id="GIJ61929.1"/>
    </source>
</evidence>
<dbReference type="InterPro" id="IPR059125">
    <property type="entry name" value="Ferritin_actino"/>
</dbReference>
<sequence length="220" mass="24135">MADTQPPPEQTEPAVIELLGLLAYAELVAFDRMAADARLAPDLTRRAILSEMAGREIDNFRRLADRLRELGTDPEEAMTPFVGPLQDYHAKTEPNDWLEALTKAYIGEGLADDFYREIAGFLQSPDRELVLDVLHESRFEEFSAEEIRAAIAADPKVANRLSMWARRLSGEALSQAQAVAMAHAGLVALVMVGVGDQAASLFKRLTSAHSARMTSVGLNN</sequence>
<dbReference type="InterPro" id="IPR009078">
    <property type="entry name" value="Ferritin-like_SF"/>
</dbReference>
<dbReference type="Pfam" id="PF13794">
    <property type="entry name" value="MiaE_2"/>
    <property type="match status" value="1"/>
</dbReference>
<gene>
    <name evidence="2" type="ORF">Vau01_094450</name>
</gene>
<dbReference type="InterPro" id="IPR012347">
    <property type="entry name" value="Ferritin-like"/>
</dbReference>
<proteinExistence type="predicted"/>
<dbReference type="RefSeq" id="WP_204007231.1">
    <property type="nucleotide sequence ID" value="NZ_BOPG01000072.1"/>
</dbReference>
<keyword evidence="3" id="KW-1185">Reference proteome</keyword>
<dbReference type="Gene3D" id="1.20.1260.10">
    <property type="match status" value="1"/>
</dbReference>
<dbReference type="SUPFAM" id="SSF47240">
    <property type="entry name" value="Ferritin-like"/>
    <property type="match status" value="1"/>
</dbReference>
<dbReference type="CDD" id="cd00657">
    <property type="entry name" value="Ferritin_like"/>
    <property type="match status" value="1"/>
</dbReference>
<feature type="domain" description="Ferritin-like" evidence="1">
    <location>
        <begin position="12"/>
        <end position="191"/>
    </location>
</feature>
<dbReference type="EMBL" id="BOPG01000072">
    <property type="protein sequence ID" value="GIJ61929.1"/>
    <property type="molecule type" value="Genomic_DNA"/>
</dbReference>
<name>A0A8J4E5A9_9ACTN</name>
<reference evidence="2" key="1">
    <citation type="submission" date="2021-01" db="EMBL/GenBank/DDBJ databases">
        <title>Whole genome shotgun sequence of Virgisporangium aurantiacum NBRC 16421.</title>
        <authorList>
            <person name="Komaki H."/>
            <person name="Tamura T."/>
        </authorList>
    </citation>
    <scope>NUCLEOTIDE SEQUENCE</scope>
    <source>
        <strain evidence="2">NBRC 16421</strain>
    </source>
</reference>
<evidence type="ECO:0000259" key="1">
    <source>
        <dbReference type="Pfam" id="PF13794"/>
    </source>
</evidence>
<organism evidence="2 3">
    <name type="scientific">Virgisporangium aurantiacum</name>
    <dbReference type="NCBI Taxonomy" id="175570"/>
    <lineage>
        <taxon>Bacteria</taxon>
        <taxon>Bacillati</taxon>
        <taxon>Actinomycetota</taxon>
        <taxon>Actinomycetes</taxon>
        <taxon>Micromonosporales</taxon>
        <taxon>Micromonosporaceae</taxon>
        <taxon>Virgisporangium</taxon>
    </lineage>
</organism>
<protein>
    <recommendedName>
        <fullName evidence="1">Ferritin-like domain-containing protein</fullName>
    </recommendedName>
</protein>
<evidence type="ECO:0000313" key="3">
    <source>
        <dbReference type="Proteomes" id="UP000612585"/>
    </source>
</evidence>
<accession>A0A8J4E5A9</accession>